<dbReference type="InterPro" id="IPR005110">
    <property type="entry name" value="MoeA_linker/N"/>
</dbReference>
<dbReference type="SUPFAM" id="SSF63882">
    <property type="entry name" value="MoeA N-terminal region -like"/>
    <property type="match status" value="1"/>
</dbReference>
<dbReference type="UniPathway" id="UPA00344"/>
<dbReference type="SUPFAM" id="SSF53218">
    <property type="entry name" value="Molybdenum cofactor biosynthesis proteins"/>
    <property type="match status" value="1"/>
</dbReference>
<evidence type="ECO:0000256" key="6">
    <source>
        <dbReference type="ARBA" id="ARBA00047317"/>
    </source>
</evidence>
<feature type="domain" description="MoaB/Mog" evidence="8">
    <location>
        <begin position="175"/>
        <end position="313"/>
    </location>
</feature>
<dbReference type="Pfam" id="PF03453">
    <property type="entry name" value="MoeA_N"/>
    <property type="match status" value="1"/>
</dbReference>
<sequence length="399" mass="42364">MMKFDHGKALTRAEALEALKARWEFEKRTEHVPVGEACGRVLAQDCHAAYDLPRHRVSSFDGIAVRAADFAQGVPDTGEWVRGMHFAQADTGDDFPDEFDTIIAAEDVGYDEAGRLMLDPALEVKAGNAIKRAGATMGKGELLYEAGTLLGPEALAILAADGWAEAPVVARLKVAYLPTGTELVPVGTVPERGQNVQTNSLMLGAYFAQWGAEMVAYDIVADDRAALGIAIDRALAEADVVLVNGGSSRGSEDFNSELLQERASWFSHGVKAVPGRPIGLAVIEGKPAINVPGPMIAAYLAADWLVRGLVCHYYGQPVPQRVKVPAVLDAPLGARPGFEHLARLVARDMDGVLHAAPVPNSATLAENIRSANAFLAVPAGVRYEVGDKADIELLGTKAG</sequence>
<gene>
    <name evidence="9" type="ORF">C1877_10145</name>
</gene>
<dbReference type="InterPro" id="IPR001453">
    <property type="entry name" value="MoaB/Mog_dom"/>
</dbReference>
<dbReference type="CDD" id="cd00887">
    <property type="entry name" value="MoeA"/>
    <property type="match status" value="1"/>
</dbReference>
<keyword evidence="4 7" id="KW-0500">Molybdenum</keyword>
<protein>
    <recommendedName>
        <fullName evidence="7">Molybdopterin molybdenumtransferase</fullName>
        <ecNumber evidence="7">2.10.1.1</ecNumber>
    </recommendedName>
</protein>
<evidence type="ECO:0000256" key="7">
    <source>
        <dbReference type="RuleBase" id="RU365090"/>
    </source>
</evidence>
<dbReference type="InterPro" id="IPR036688">
    <property type="entry name" value="MoeA_C_domain_IV_sf"/>
</dbReference>
<keyword evidence="7" id="KW-0479">Metal-binding</keyword>
<comment type="function">
    <text evidence="1 7">Catalyzes the insertion of molybdate into adenylated molybdopterin with the concomitant release of AMP.</text>
</comment>
<dbReference type="PANTHER" id="PTHR10192">
    <property type="entry name" value="MOLYBDOPTERIN BIOSYNTHESIS PROTEIN"/>
    <property type="match status" value="1"/>
</dbReference>
<keyword evidence="5 7" id="KW-0501">Molybdenum cofactor biosynthesis</keyword>
<evidence type="ECO:0000313" key="10">
    <source>
        <dbReference type="Proteomes" id="UP000254000"/>
    </source>
</evidence>
<evidence type="ECO:0000256" key="1">
    <source>
        <dbReference type="ARBA" id="ARBA00002901"/>
    </source>
</evidence>
<dbReference type="Gene3D" id="3.90.105.10">
    <property type="entry name" value="Molybdopterin biosynthesis moea protein, domain 2"/>
    <property type="match status" value="1"/>
</dbReference>
<comment type="similarity">
    <text evidence="3 7">Belongs to the MoeA family.</text>
</comment>
<comment type="cofactor">
    <cofactor evidence="7">
        <name>Mg(2+)</name>
        <dbReference type="ChEBI" id="CHEBI:18420"/>
    </cofactor>
</comment>
<dbReference type="SUPFAM" id="SSF63867">
    <property type="entry name" value="MoeA C-terminal domain-like"/>
    <property type="match status" value="1"/>
</dbReference>
<organism evidence="9 10">
    <name type="scientific">Gordonibacter pamelaeae</name>
    <dbReference type="NCBI Taxonomy" id="471189"/>
    <lineage>
        <taxon>Bacteria</taxon>
        <taxon>Bacillati</taxon>
        <taxon>Actinomycetota</taxon>
        <taxon>Coriobacteriia</taxon>
        <taxon>Eggerthellales</taxon>
        <taxon>Eggerthellaceae</taxon>
        <taxon>Gordonibacter</taxon>
    </lineage>
</organism>
<comment type="caution">
    <text evidence="9">The sequence shown here is derived from an EMBL/GenBank/DDBJ whole genome shotgun (WGS) entry which is preliminary data.</text>
</comment>
<dbReference type="GO" id="GO:0061599">
    <property type="term" value="F:molybdopterin molybdotransferase activity"/>
    <property type="evidence" value="ECO:0007669"/>
    <property type="project" value="UniProtKB-UniRule"/>
</dbReference>
<dbReference type="EMBL" id="PPTS01000006">
    <property type="protein sequence ID" value="RDB64081.1"/>
    <property type="molecule type" value="Genomic_DNA"/>
</dbReference>
<dbReference type="GO" id="GO:0046872">
    <property type="term" value="F:metal ion binding"/>
    <property type="evidence" value="ECO:0007669"/>
    <property type="project" value="UniProtKB-UniRule"/>
</dbReference>
<dbReference type="SMART" id="SM00852">
    <property type="entry name" value="MoCF_biosynth"/>
    <property type="match status" value="1"/>
</dbReference>
<name>A0A369LX21_9ACTN</name>
<evidence type="ECO:0000259" key="8">
    <source>
        <dbReference type="SMART" id="SM00852"/>
    </source>
</evidence>
<dbReference type="Gene3D" id="3.40.980.10">
    <property type="entry name" value="MoaB/Mog-like domain"/>
    <property type="match status" value="1"/>
</dbReference>
<comment type="catalytic activity">
    <reaction evidence="6">
        <text>adenylyl-molybdopterin + molybdate = Mo-molybdopterin + AMP + H(+)</text>
        <dbReference type="Rhea" id="RHEA:35047"/>
        <dbReference type="ChEBI" id="CHEBI:15378"/>
        <dbReference type="ChEBI" id="CHEBI:36264"/>
        <dbReference type="ChEBI" id="CHEBI:62727"/>
        <dbReference type="ChEBI" id="CHEBI:71302"/>
        <dbReference type="ChEBI" id="CHEBI:456215"/>
        <dbReference type="EC" id="2.10.1.1"/>
    </reaction>
</comment>
<dbReference type="Gene3D" id="2.40.340.10">
    <property type="entry name" value="MoeA, C-terminal, domain IV"/>
    <property type="match status" value="1"/>
</dbReference>
<dbReference type="InterPro" id="IPR005111">
    <property type="entry name" value="MoeA_C_domain_IV"/>
</dbReference>
<dbReference type="Pfam" id="PF03454">
    <property type="entry name" value="MoeA_C"/>
    <property type="match status" value="1"/>
</dbReference>
<evidence type="ECO:0000256" key="4">
    <source>
        <dbReference type="ARBA" id="ARBA00022505"/>
    </source>
</evidence>
<evidence type="ECO:0000256" key="3">
    <source>
        <dbReference type="ARBA" id="ARBA00010763"/>
    </source>
</evidence>
<evidence type="ECO:0000256" key="2">
    <source>
        <dbReference type="ARBA" id="ARBA00005046"/>
    </source>
</evidence>
<comment type="pathway">
    <text evidence="2 7">Cofactor biosynthesis; molybdopterin biosynthesis.</text>
</comment>
<dbReference type="Gene3D" id="2.170.190.11">
    <property type="entry name" value="Molybdopterin biosynthesis moea protein, domain 3"/>
    <property type="match status" value="1"/>
</dbReference>
<keyword evidence="7" id="KW-0460">Magnesium</keyword>
<evidence type="ECO:0000256" key="5">
    <source>
        <dbReference type="ARBA" id="ARBA00023150"/>
    </source>
</evidence>
<keyword evidence="10" id="KW-1185">Reference proteome</keyword>
<dbReference type="AlphaFoldDB" id="A0A369LX21"/>
<dbReference type="OrthoDB" id="3196725at2"/>
<dbReference type="Pfam" id="PF00994">
    <property type="entry name" value="MoCF_biosynth"/>
    <property type="match status" value="1"/>
</dbReference>
<dbReference type="Proteomes" id="UP000254000">
    <property type="component" value="Unassembled WGS sequence"/>
</dbReference>
<dbReference type="GO" id="GO:0005829">
    <property type="term" value="C:cytosol"/>
    <property type="evidence" value="ECO:0007669"/>
    <property type="project" value="TreeGrafter"/>
</dbReference>
<dbReference type="PANTHER" id="PTHR10192:SF5">
    <property type="entry name" value="GEPHYRIN"/>
    <property type="match status" value="1"/>
</dbReference>
<dbReference type="EC" id="2.10.1.1" evidence="7"/>
<evidence type="ECO:0000313" key="9">
    <source>
        <dbReference type="EMBL" id="RDB64081.1"/>
    </source>
</evidence>
<keyword evidence="7" id="KW-0808">Transferase</keyword>
<dbReference type="InterPro" id="IPR038987">
    <property type="entry name" value="MoeA-like"/>
</dbReference>
<proteinExistence type="inferred from homology"/>
<accession>A0A369LX21</accession>
<dbReference type="InterPro" id="IPR036135">
    <property type="entry name" value="MoeA_linker/N_sf"/>
</dbReference>
<dbReference type="GO" id="GO:0006777">
    <property type="term" value="P:Mo-molybdopterin cofactor biosynthetic process"/>
    <property type="evidence" value="ECO:0007669"/>
    <property type="project" value="UniProtKB-UniRule"/>
</dbReference>
<reference evidence="9 10" key="1">
    <citation type="journal article" date="2018" name="Elife">
        <title>Discovery and characterization of a prevalent human gut bacterial enzyme sufficient for the inactivation of a family of plant toxins.</title>
        <authorList>
            <person name="Koppel N."/>
            <person name="Bisanz J.E."/>
            <person name="Pandelia M.E."/>
            <person name="Turnbaugh P.J."/>
            <person name="Balskus E.P."/>
        </authorList>
    </citation>
    <scope>NUCLEOTIDE SEQUENCE [LARGE SCALE GENOMIC DNA]</scope>
    <source>
        <strain evidence="9 10">3C</strain>
    </source>
</reference>
<dbReference type="InterPro" id="IPR036425">
    <property type="entry name" value="MoaB/Mog-like_dom_sf"/>
</dbReference>